<dbReference type="Proteomes" id="UP000199647">
    <property type="component" value="Unassembled WGS sequence"/>
</dbReference>
<evidence type="ECO:0000256" key="3">
    <source>
        <dbReference type="ARBA" id="ARBA00022827"/>
    </source>
</evidence>
<dbReference type="PANTHER" id="PTHR46056:SF12">
    <property type="entry name" value="LONG-CHAIN-ALCOHOL OXIDASE"/>
    <property type="match status" value="1"/>
</dbReference>
<evidence type="ECO:0000256" key="2">
    <source>
        <dbReference type="ARBA" id="ARBA00022630"/>
    </source>
</evidence>
<dbReference type="Pfam" id="PF05199">
    <property type="entry name" value="GMC_oxred_C"/>
    <property type="match status" value="1"/>
</dbReference>
<evidence type="ECO:0000259" key="5">
    <source>
        <dbReference type="Pfam" id="PF00732"/>
    </source>
</evidence>
<dbReference type="InterPro" id="IPR036188">
    <property type="entry name" value="FAD/NAD-bd_sf"/>
</dbReference>
<keyword evidence="2" id="KW-0285">Flavoprotein</keyword>
<dbReference type="GO" id="GO:0050660">
    <property type="term" value="F:flavin adenine dinucleotide binding"/>
    <property type="evidence" value="ECO:0007669"/>
    <property type="project" value="InterPro"/>
</dbReference>
<dbReference type="RefSeq" id="WP_092499158.1">
    <property type="nucleotide sequence ID" value="NZ_FOFG01000017.1"/>
</dbReference>
<sequence length="588" mass="64896">MAQKLPHKDVVIIGLGWTASILANELTDEGLEVVAIERGPWRDTGTDFNINYVQDELRYGIRLDLFQRPTQDTVTFRNNGDQTALPVRQFGSFLPGNGVGGAGVHWNGHTWRFLPSDFRCRSHLEERYGANFIPSELSIQDWGVTYEEMEASYDKFEYLAGISGQAGNLNGQQTGHGNPFEGPRKRDYPQGPLPMNYGPTIFAEAARKCGYHPFPTPAANSSGFYTNPLGLTMGPCTMCGFCERFACANYSKASAQVNVLPHLMQKSNFEARTNCEVMKINLDSTGKKATGVTYVDSSGEEWEQTADLVISCAFIFENVRLLMLSGIGEIYDPKTQKGTIGRNYAYQTNSGIQMFFDDKNFNPFIAAGALGQSVDDFNGDNFDHSGLDFVGGSGFNCIPTNARPILNRPTPPGTPKWGSEWKKATKDHYLSTLSYSLQGSSYASPGNHLDMDPAYTDRFGRPLMRMTFDFPDNDIRMTSYCTDKAAEIAKQLNPKQMVVSKRKKPYSVVPYQSTHNTGGAIMGTDPTKSALNRYLQSWDVPNLFVIGANAFPQNAGYNPTGTVGALAFWAAEAIRTQYLKNPGALVQA</sequence>
<dbReference type="AlphaFoldDB" id="A0A1H9NUR1"/>
<evidence type="ECO:0000313" key="7">
    <source>
        <dbReference type="EMBL" id="SER39638.1"/>
    </source>
</evidence>
<keyword evidence="4" id="KW-0560">Oxidoreductase</keyword>
<dbReference type="PANTHER" id="PTHR46056">
    <property type="entry name" value="LONG-CHAIN-ALCOHOL OXIDASE"/>
    <property type="match status" value="1"/>
</dbReference>
<accession>A0A1H9NUR1</accession>
<gene>
    <name evidence="7" type="ORF">SAMN05216548_11753</name>
</gene>
<organism evidence="7 8">
    <name type="scientific">Faunimonas pinastri</name>
    <dbReference type="NCBI Taxonomy" id="1855383"/>
    <lineage>
        <taxon>Bacteria</taxon>
        <taxon>Pseudomonadati</taxon>
        <taxon>Pseudomonadota</taxon>
        <taxon>Alphaproteobacteria</taxon>
        <taxon>Hyphomicrobiales</taxon>
        <taxon>Afifellaceae</taxon>
        <taxon>Faunimonas</taxon>
    </lineage>
</organism>
<name>A0A1H9NUR1_9HYPH</name>
<reference evidence="7 8" key="1">
    <citation type="submission" date="2016-10" db="EMBL/GenBank/DDBJ databases">
        <authorList>
            <person name="de Groot N.N."/>
        </authorList>
    </citation>
    <scope>NUCLEOTIDE SEQUENCE [LARGE SCALE GENOMIC DNA]</scope>
    <source>
        <strain evidence="7 8">A52C2</strain>
    </source>
</reference>
<dbReference type="InterPro" id="IPR000172">
    <property type="entry name" value="GMC_OxRdtase_N"/>
</dbReference>
<dbReference type="SUPFAM" id="SSF51905">
    <property type="entry name" value="FAD/NAD(P)-binding domain"/>
    <property type="match status" value="1"/>
</dbReference>
<dbReference type="STRING" id="1855383.SAMN05216548_11753"/>
<feature type="domain" description="Glucose-methanol-choline oxidoreductase N-terminal" evidence="5">
    <location>
        <begin position="218"/>
        <end position="345"/>
    </location>
</feature>
<evidence type="ECO:0000313" key="8">
    <source>
        <dbReference type="Proteomes" id="UP000199647"/>
    </source>
</evidence>
<dbReference type="OrthoDB" id="9798604at2"/>
<proteinExistence type="inferred from homology"/>
<evidence type="ECO:0000259" key="6">
    <source>
        <dbReference type="Pfam" id="PF05199"/>
    </source>
</evidence>
<dbReference type="Gene3D" id="3.50.50.60">
    <property type="entry name" value="FAD/NAD(P)-binding domain"/>
    <property type="match status" value="2"/>
</dbReference>
<comment type="similarity">
    <text evidence="1">Belongs to the GMC oxidoreductase family.</text>
</comment>
<dbReference type="InterPro" id="IPR007867">
    <property type="entry name" value="GMC_OxRtase_C"/>
</dbReference>
<dbReference type="EMBL" id="FOFG01000017">
    <property type="protein sequence ID" value="SER39638.1"/>
    <property type="molecule type" value="Genomic_DNA"/>
</dbReference>
<keyword evidence="3" id="KW-0274">FAD</keyword>
<feature type="domain" description="Glucose-methanol-choline oxidoreductase C-terminal" evidence="6">
    <location>
        <begin position="456"/>
        <end position="567"/>
    </location>
</feature>
<protein>
    <submittedName>
        <fullName evidence="7">Gluconate 2-dehydrogenase alpha chain</fullName>
    </submittedName>
</protein>
<evidence type="ECO:0000256" key="4">
    <source>
        <dbReference type="ARBA" id="ARBA00023002"/>
    </source>
</evidence>
<dbReference type="Pfam" id="PF00732">
    <property type="entry name" value="GMC_oxred_N"/>
    <property type="match status" value="1"/>
</dbReference>
<dbReference type="GO" id="GO:0016614">
    <property type="term" value="F:oxidoreductase activity, acting on CH-OH group of donors"/>
    <property type="evidence" value="ECO:0007669"/>
    <property type="project" value="InterPro"/>
</dbReference>
<evidence type="ECO:0000256" key="1">
    <source>
        <dbReference type="ARBA" id="ARBA00010790"/>
    </source>
</evidence>
<keyword evidence="8" id="KW-1185">Reference proteome</keyword>